<keyword evidence="3" id="KW-0460">Magnesium</keyword>
<protein>
    <submittedName>
        <fullName evidence="5">HAD-IA family hydrolase</fullName>
    </submittedName>
</protein>
<dbReference type="InterPro" id="IPR006439">
    <property type="entry name" value="HAD-SF_hydro_IA"/>
</dbReference>
<keyword evidence="1" id="KW-0479">Metal-binding</keyword>
<comment type="caution">
    <text evidence="5">The sequence shown here is derived from an EMBL/GenBank/DDBJ whole genome shotgun (WGS) entry which is preliminary data.</text>
</comment>
<dbReference type="EMBL" id="JBHLVX010000042">
    <property type="protein sequence ID" value="MFC0268412.1"/>
    <property type="molecule type" value="Genomic_DNA"/>
</dbReference>
<dbReference type="GO" id="GO:0016787">
    <property type="term" value="F:hydrolase activity"/>
    <property type="evidence" value="ECO:0007669"/>
    <property type="project" value="UniProtKB-KW"/>
</dbReference>
<dbReference type="PANTHER" id="PTHR43434">
    <property type="entry name" value="PHOSPHOGLYCOLATE PHOSPHATASE"/>
    <property type="match status" value="1"/>
</dbReference>
<dbReference type="InterPro" id="IPR041492">
    <property type="entry name" value="HAD_2"/>
</dbReference>
<organism evidence="5 6">
    <name type="scientific">Kushneria aurantia</name>
    <dbReference type="NCBI Taxonomy" id="504092"/>
    <lineage>
        <taxon>Bacteria</taxon>
        <taxon>Pseudomonadati</taxon>
        <taxon>Pseudomonadota</taxon>
        <taxon>Gammaproteobacteria</taxon>
        <taxon>Oceanospirillales</taxon>
        <taxon>Halomonadaceae</taxon>
        <taxon>Kushneria</taxon>
    </lineage>
</organism>
<dbReference type="SFLD" id="SFLDG01129">
    <property type="entry name" value="C1.5:_HAD__Beta-PGM__Phosphata"/>
    <property type="match status" value="1"/>
</dbReference>
<keyword evidence="2 5" id="KW-0378">Hydrolase</keyword>
<evidence type="ECO:0000256" key="1">
    <source>
        <dbReference type="ARBA" id="ARBA00022723"/>
    </source>
</evidence>
<dbReference type="SFLD" id="SFLDS00003">
    <property type="entry name" value="Haloacid_Dehalogenase"/>
    <property type="match status" value="1"/>
</dbReference>
<name>A0ABV6G434_9GAMM</name>
<proteinExistence type="predicted"/>
<dbReference type="NCBIfam" id="TIGR01509">
    <property type="entry name" value="HAD-SF-IA-v3"/>
    <property type="match status" value="1"/>
</dbReference>
<dbReference type="SUPFAM" id="SSF56784">
    <property type="entry name" value="HAD-like"/>
    <property type="match status" value="1"/>
</dbReference>
<dbReference type="InterPro" id="IPR023214">
    <property type="entry name" value="HAD_sf"/>
</dbReference>
<gene>
    <name evidence="5" type="ORF">ACFFHW_10545</name>
</gene>
<sequence>MSLTPAPVALLFDLDGTLVDTAPDLAGAANALRARHDLPPLPYEPLRREVSEGAGALVTLALRREATHPDFDAAREQLLSLYGEAVAVSSALFEGLREVLDHYRDARRPWGIVTNKPRRFAVALLEALQIEADVLLCADDMAVKKPDPAPLLEAARQLSVAPGRCWYIGDHRRDVEAARAAGMTAIAVRYGYLREGDDPGRWGADRVVETPTALAALLLQKNG</sequence>
<dbReference type="PANTHER" id="PTHR43434:SF23">
    <property type="entry name" value="PHOSPHOGLYCOLATE PHOSPHATASE"/>
    <property type="match status" value="1"/>
</dbReference>
<dbReference type="NCBIfam" id="TIGR01549">
    <property type="entry name" value="HAD-SF-IA-v1"/>
    <property type="match status" value="1"/>
</dbReference>
<evidence type="ECO:0000256" key="4">
    <source>
        <dbReference type="ARBA" id="ARBA00023277"/>
    </source>
</evidence>
<keyword evidence="6" id="KW-1185">Reference proteome</keyword>
<evidence type="ECO:0000256" key="2">
    <source>
        <dbReference type="ARBA" id="ARBA00022801"/>
    </source>
</evidence>
<dbReference type="Pfam" id="PF13419">
    <property type="entry name" value="HAD_2"/>
    <property type="match status" value="1"/>
</dbReference>
<dbReference type="Gene3D" id="3.40.50.1000">
    <property type="entry name" value="HAD superfamily/HAD-like"/>
    <property type="match status" value="1"/>
</dbReference>
<evidence type="ECO:0000313" key="5">
    <source>
        <dbReference type="EMBL" id="MFC0268412.1"/>
    </source>
</evidence>
<reference evidence="5 6" key="1">
    <citation type="submission" date="2024-09" db="EMBL/GenBank/DDBJ databases">
        <authorList>
            <person name="Sun Q."/>
            <person name="Mori K."/>
        </authorList>
    </citation>
    <scope>NUCLEOTIDE SEQUENCE [LARGE SCALE GENOMIC DNA]</scope>
    <source>
        <strain evidence="5 6">CCM 7415</strain>
    </source>
</reference>
<dbReference type="Gene3D" id="1.10.150.240">
    <property type="entry name" value="Putative phosphatase, domain 2"/>
    <property type="match status" value="1"/>
</dbReference>
<dbReference type="RefSeq" id="WP_026351700.1">
    <property type="nucleotide sequence ID" value="NZ_JBHLVX010000042.1"/>
</dbReference>
<accession>A0ABV6G434</accession>
<evidence type="ECO:0000313" key="6">
    <source>
        <dbReference type="Proteomes" id="UP001589814"/>
    </source>
</evidence>
<evidence type="ECO:0000256" key="3">
    <source>
        <dbReference type="ARBA" id="ARBA00022842"/>
    </source>
</evidence>
<keyword evidence="4" id="KW-0119">Carbohydrate metabolism</keyword>
<dbReference type="Proteomes" id="UP001589814">
    <property type="component" value="Unassembled WGS sequence"/>
</dbReference>
<dbReference type="InterPro" id="IPR050155">
    <property type="entry name" value="HAD-like_hydrolase_sf"/>
</dbReference>
<dbReference type="InterPro" id="IPR023198">
    <property type="entry name" value="PGP-like_dom2"/>
</dbReference>
<dbReference type="InterPro" id="IPR036412">
    <property type="entry name" value="HAD-like_sf"/>
</dbReference>